<keyword evidence="2" id="KW-1185">Reference proteome</keyword>
<accession>A0ACC2INB1</accession>
<protein>
    <submittedName>
        <fullName evidence="1">Uncharacterized protein</fullName>
    </submittedName>
</protein>
<gene>
    <name evidence="1" type="ORF">OPT61_g1934</name>
</gene>
<sequence length="491" mass="54500">MDSKDSAEYNEKPSIEQNVTDISDAARQAERKLRLKIDLMVVPTVTLLYLLCFIDRTNIGNARLAGFEKDLNLKGYDYNTVLSVFYISYIIFEIPATICCKVIGPGWFLPATTLGFGICSIGTAFVHTRAQACAVRFLLGIFEAGVMPGCAYFLSRWYKRAELTFRLGLWMLMAPLSGAFGGLLASGILKLSHFGSLHGWQMIFAIEGIMTIGVAFVAFITLTDRPETARWLNEEEKQLAIDRVKSERLGQSALLDKIDSTKLKRGFLNPVTLSTSMIFLLNNVTVLGISFFLPTIIRTIYPGRTTVQQQLLTVPPYIVGAFFILLIPTLSWRFNHRQIFIAITGPTIIIGYSIFLATLNANIRYAAVFLCASTAFTLGAMCNAQVSANVISDSSRNIAIGTNAMFGYVGGLIATWTYLPKDAPRYPIGNSINLACAVAWTTIAVVTLLWMRYDNKRRDENEAAATEEVAGLSPQEVGDLEWKHPGWRWKP</sequence>
<dbReference type="EMBL" id="JAPHNI010000083">
    <property type="protein sequence ID" value="KAJ8116686.1"/>
    <property type="molecule type" value="Genomic_DNA"/>
</dbReference>
<evidence type="ECO:0000313" key="1">
    <source>
        <dbReference type="EMBL" id="KAJ8116686.1"/>
    </source>
</evidence>
<reference evidence="1" key="1">
    <citation type="submission" date="2022-11" db="EMBL/GenBank/DDBJ databases">
        <title>Genome Sequence of Boeremia exigua.</title>
        <authorList>
            <person name="Buettner E."/>
        </authorList>
    </citation>
    <scope>NUCLEOTIDE SEQUENCE</scope>
    <source>
        <strain evidence="1">CU02</strain>
    </source>
</reference>
<dbReference type="Proteomes" id="UP001153331">
    <property type="component" value="Unassembled WGS sequence"/>
</dbReference>
<evidence type="ECO:0000313" key="2">
    <source>
        <dbReference type="Proteomes" id="UP001153331"/>
    </source>
</evidence>
<organism evidence="1 2">
    <name type="scientific">Boeremia exigua</name>
    <dbReference type="NCBI Taxonomy" id="749465"/>
    <lineage>
        <taxon>Eukaryota</taxon>
        <taxon>Fungi</taxon>
        <taxon>Dikarya</taxon>
        <taxon>Ascomycota</taxon>
        <taxon>Pezizomycotina</taxon>
        <taxon>Dothideomycetes</taxon>
        <taxon>Pleosporomycetidae</taxon>
        <taxon>Pleosporales</taxon>
        <taxon>Pleosporineae</taxon>
        <taxon>Didymellaceae</taxon>
        <taxon>Boeremia</taxon>
    </lineage>
</organism>
<name>A0ACC2INB1_9PLEO</name>
<proteinExistence type="predicted"/>
<comment type="caution">
    <text evidence="1">The sequence shown here is derived from an EMBL/GenBank/DDBJ whole genome shotgun (WGS) entry which is preliminary data.</text>
</comment>